<dbReference type="AlphaFoldDB" id="A0A1Q6A2W5"/>
<keyword evidence="2" id="KW-1185">Reference proteome</keyword>
<dbReference type="Proteomes" id="UP000186720">
    <property type="component" value="Unassembled WGS sequence"/>
</dbReference>
<organism evidence="1 2">
    <name type="scientific">Mucilaginibacter polytrichastri</name>
    <dbReference type="NCBI Taxonomy" id="1302689"/>
    <lineage>
        <taxon>Bacteria</taxon>
        <taxon>Pseudomonadati</taxon>
        <taxon>Bacteroidota</taxon>
        <taxon>Sphingobacteriia</taxon>
        <taxon>Sphingobacteriales</taxon>
        <taxon>Sphingobacteriaceae</taxon>
        <taxon>Mucilaginibacter</taxon>
    </lineage>
</organism>
<protein>
    <submittedName>
        <fullName evidence="1">Uncharacterized protein</fullName>
    </submittedName>
</protein>
<name>A0A1Q6A2W5_9SPHI</name>
<reference evidence="1 2" key="1">
    <citation type="submission" date="2016-11" db="EMBL/GenBank/DDBJ databases">
        <title>Whole Genome Sequencing of Mucilaginibacter polytrichastri RG4-7(T) isolated from the moss sample.</title>
        <authorList>
            <person name="Li Y."/>
        </authorList>
    </citation>
    <scope>NUCLEOTIDE SEQUENCE [LARGE SCALE GENOMIC DNA]</scope>
    <source>
        <strain evidence="1 2">RG4-7</strain>
    </source>
</reference>
<dbReference type="EMBL" id="MPPL01000001">
    <property type="protein sequence ID" value="OKS88349.1"/>
    <property type="molecule type" value="Genomic_DNA"/>
</dbReference>
<accession>A0A1Q6A2W5</accession>
<comment type="caution">
    <text evidence="1">The sequence shown here is derived from an EMBL/GenBank/DDBJ whole genome shotgun (WGS) entry which is preliminary data.</text>
</comment>
<gene>
    <name evidence="1" type="ORF">RG47T_3815</name>
</gene>
<sequence>MATTMPANICKIAETRLDYKLRANSIPASPIHFYNNHLLQWR</sequence>
<evidence type="ECO:0000313" key="1">
    <source>
        <dbReference type="EMBL" id="OKS88349.1"/>
    </source>
</evidence>
<evidence type="ECO:0000313" key="2">
    <source>
        <dbReference type="Proteomes" id="UP000186720"/>
    </source>
</evidence>
<proteinExistence type="predicted"/>
<dbReference type="STRING" id="1302689.RG47T_3815"/>